<evidence type="ECO:0000313" key="2">
    <source>
        <dbReference type="EMBL" id="KAG0140843.1"/>
    </source>
</evidence>
<proteinExistence type="predicted"/>
<feature type="chain" id="PRO_5040111717" description="Secreted protein" evidence="1">
    <location>
        <begin position="25"/>
        <end position="293"/>
    </location>
</feature>
<protein>
    <recommendedName>
        <fullName evidence="4">Secreted protein</fullName>
    </recommendedName>
</protein>
<evidence type="ECO:0000313" key="3">
    <source>
        <dbReference type="Proteomes" id="UP000886653"/>
    </source>
</evidence>
<evidence type="ECO:0000256" key="1">
    <source>
        <dbReference type="SAM" id="SignalP"/>
    </source>
</evidence>
<accession>A0A9P6T7V2</accession>
<comment type="caution">
    <text evidence="2">The sequence shown here is derived from an EMBL/GenBank/DDBJ whole genome shotgun (WGS) entry which is preliminary data.</text>
</comment>
<reference evidence="2" key="1">
    <citation type="submission" date="2013-11" db="EMBL/GenBank/DDBJ databases">
        <title>Genome sequence of the fusiform rust pathogen reveals effectors for host alternation and coevolution with pine.</title>
        <authorList>
            <consortium name="DOE Joint Genome Institute"/>
            <person name="Smith K."/>
            <person name="Pendleton A."/>
            <person name="Kubisiak T."/>
            <person name="Anderson C."/>
            <person name="Salamov A."/>
            <person name="Aerts A."/>
            <person name="Riley R."/>
            <person name="Clum A."/>
            <person name="Lindquist E."/>
            <person name="Ence D."/>
            <person name="Campbell M."/>
            <person name="Kronenberg Z."/>
            <person name="Feau N."/>
            <person name="Dhillon B."/>
            <person name="Hamelin R."/>
            <person name="Burleigh J."/>
            <person name="Smith J."/>
            <person name="Yandell M."/>
            <person name="Nelson C."/>
            <person name="Grigoriev I."/>
            <person name="Davis J."/>
        </authorList>
    </citation>
    <scope>NUCLEOTIDE SEQUENCE</scope>
    <source>
        <strain evidence="2">G11</strain>
    </source>
</reference>
<dbReference type="Proteomes" id="UP000886653">
    <property type="component" value="Unassembled WGS sequence"/>
</dbReference>
<feature type="signal peptide" evidence="1">
    <location>
        <begin position="1"/>
        <end position="24"/>
    </location>
</feature>
<name>A0A9P6T7V2_9BASI</name>
<dbReference type="AlphaFoldDB" id="A0A9P6T7V2"/>
<keyword evidence="3" id="KW-1185">Reference proteome</keyword>
<keyword evidence="1" id="KW-0732">Signal</keyword>
<sequence length="293" mass="30235">MKSFVQVALLLLVVIFLSSQGVESSKTPSHIKRMNISIYTGNLTTETSVFELACSANGIALPNTVKPTCSDQKKVICSGEKPGKPRSGKLACEGSLTIPTVQNCMQGVKQGPTFCSAHPISPIYVIACEKNGIALARQPVVSCPRNNGKNGTPSCQVPGGTTSESFPGIMKCSNGGTPKISVPSGTNCSKPVCKAIAPSTIIASVTRTSTQATTVFKTSCTANGTALTENPTMTCSLPQGKTGSTVAECLIPAEGVTNFASNVQCSNGGTLKVTGPNACPAGQNLLCKVNLRF</sequence>
<organism evidence="2 3">
    <name type="scientific">Cronartium quercuum f. sp. fusiforme G11</name>
    <dbReference type="NCBI Taxonomy" id="708437"/>
    <lineage>
        <taxon>Eukaryota</taxon>
        <taxon>Fungi</taxon>
        <taxon>Dikarya</taxon>
        <taxon>Basidiomycota</taxon>
        <taxon>Pucciniomycotina</taxon>
        <taxon>Pucciniomycetes</taxon>
        <taxon>Pucciniales</taxon>
        <taxon>Coleosporiaceae</taxon>
        <taxon>Cronartium</taxon>
    </lineage>
</organism>
<gene>
    <name evidence="2" type="ORF">CROQUDRAFT_99545</name>
</gene>
<dbReference type="EMBL" id="MU167416">
    <property type="protein sequence ID" value="KAG0140843.1"/>
    <property type="molecule type" value="Genomic_DNA"/>
</dbReference>
<evidence type="ECO:0008006" key="4">
    <source>
        <dbReference type="Google" id="ProtNLM"/>
    </source>
</evidence>